<feature type="transmembrane region" description="Helical" evidence="2">
    <location>
        <begin position="6"/>
        <end position="26"/>
    </location>
</feature>
<dbReference type="AlphaFoldDB" id="A0A554XI21"/>
<gene>
    <name evidence="3" type="ORF">Tchar_00673</name>
</gene>
<evidence type="ECO:0000313" key="3">
    <source>
        <dbReference type="EMBL" id="TSE35477.1"/>
    </source>
</evidence>
<organism evidence="3 4">
    <name type="scientific">Tepidimonas charontis</name>
    <dbReference type="NCBI Taxonomy" id="2267262"/>
    <lineage>
        <taxon>Bacteria</taxon>
        <taxon>Pseudomonadati</taxon>
        <taxon>Pseudomonadota</taxon>
        <taxon>Betaproteobacteria</taxon>
        <taxon>Burkholderiales</taxon>
        <taxon>Tepidimonas</taxon>
    </lineage>
</organism>
<sequence length="176" mass="19333">MTQTLILLAAVSGSVLYLFDRIAALIKRGKETKEKRSEQQLTEVLRLKDAKIEELQARIRFLESSLRDVRRQRAEQIASSARPARPADPVAREAEDKAEEAMAQARNLALAAIDASGREKSRLIAQARKLAERANEYRRVARGELPTPDQVQAQAQGSIGKQGSAGAAQFEVLGGE</sequence>
<keyword evidence="4" id="KW-1185">Reference proteome</keyword>
<dbReference type="RefSeq" id="WP_144327693.1">
    <property type="nucleotide sequence ID" value="NZ_VJON01000007.1"/>
</dbReference>
<comment type="caution">
    <text evidence="3">The sequence shown here is derived from an EMBL/GenBank/DDBJ whole genome shotgun (WGS) entry which is preliminary data.</text>
</comment>
<accession>A0A554XI21</accession>
<feature type="compositionally biased region" description="Low complexity" evidence="1">
    <location>
        <begin position="78"/>
        <end position="89"/>
    </location>
</feature>
<keyword evidence="2" id="KW-1133">Transmembrane helix</keyword>
<dbReference type="EMBL" id="VJON01000007">
    <property type="protein sequence ID" value="TSE35477.1"/>
    <property type="molecule type" value="Genomic_DNA"/>
</dbReference>
<keyword evidence="2" id="KW-0472">Membrane</keyword>
<feature type="region of interest" description="Disordered" evidence="1">
    <location>
        <begin position="74"/>
        <end position="99"/>
    </location>
</feature>
<feature type="compositionally biased region" description="Polar residues" evidence="1">
    <location>
        <begin position="149"/>
        <end position="161"/>
    </location>
</feature>
<feature type="region of interest" description="Disordered" evidence="1">
    <location>
        <begin position="139"/>
        <end position="176"/>
    </location>
</feature>
<keyword evidence="2" id="KW-0812">Transmembrane</keyword>
<dbReference type="Proteomes" id="UP000318294">
    <property type="component" value="Unassembled WGS sequence"/>
</dbReference>
<reference evidence="3 4" key="1">
    <citation type="submission" date="2019-07" db="EMBL/GenBank/DDBJ databases">
        <title>Tepidimonas charontis SPSP-6 draft genome.</title>
        <authorList>
            <person name="Da Costa M.S."/>
            <person name="Froufe H.J.C."/>
            <person name="Egas C."/>
            <person name="Albuquerque L."/>
        </authorList>
    </citation>
    <scope>NUCLEOTIDE SEQUENCE [LARGE SCALE GENOMIC DNA]</scope>
    <source>
        <strain evidence="3 4">SPSP-6</strain>
    </source>
</reference>
<evidence type="ECO:0000256" key="2">
    <source>
        <dbReference type="SAM" id="Phobius"/>
    </source>
</evidence>
<evidence type="ECO:0000256" key="1">
    <source>
        <dbReference type="SAM" id="MobiDB-lite"/>
    </source>
</evidence>
<name>A0A554XI21_9BURK</name>
<proteinExistence type="predicted"/>
<evidence type="ECO:0000313" key="4">
    <source>
        <dbReference type="Proteomes" id="UP000318294"/>
    </source>
</evidence>
<protein>
    <submittedName>
        <fullName evidence="3">Uncharacterized protein</fullName>
    </submittedName>
</protein>